<feature type="domain" description="Arrestin-like N-terminal" evidence="2">
    <location>
        <begin position="55"/>
        <end position="183"/>
    </location>
</feature>
<feature type="region of interest" description="Disordered" evidence="1">
    <location>
        <begin position="1"/>
        <end position="31"/>
    </location>
</feature>
<evidence type="ECO:0000313" key="3">
    <source>
        <dbReference type="EMBL" id="KZP31768.1"/>
    </source>
</evidence>
<accession>A0A166UK44</accession>
<dbReference type="SUPFAM" id="SSF81296">
    <property type="entry name" value="E set domains"/>
    <property type="match status" value="1"/>
</dbReference>
<dbReference type="Proteomes" id="UP000076532">
    <property type="component" value="Unassembled WGS sequence"/>
</dbReference>
<dbReference type="Pfam" id="PF00339">
    <property type="entry name" value="Arrestin_N"/>
    <property type="match status" value="1"/>
</dbReference>
<evidence type="ECO:0000259" key="2">
    <source>
        <dbReference type="Pfam" id="PF00339"/>
    </source>
</evidence>
<dbReference type="InterPro" id="IPR011021">
    <property type="entry name" value="Arrestin-like_N"/>
</dbReference>
<reference evidence="3 4" key="1">
    <citation type="journal article" date="2016" name="Mol. Biol. Evol.">
        <title>Comparative Genomics of Early-Diverging Mushroom-Forming Fungi Provides Insights into the Origins of Lignocellulose Decay Capabilities.</title>
        <authorList>
            <person name="Nagy L.G."/>
            <person name="Riley R."/>
            <person name="Tritt A."/>
            <person name="Adam C."/>
            <person name="Daum C."/>
            <person name="Floudas D."/>
            <person name="Sun H."/>
            <person name="Yadav J.S."/>
            <person name="Pangilinan J."/>
            <person name="Larsson K.H."/>
            <person name="Matsuura K."/>
            <person name="Barry K."/>
            <person name="Labutti K."/>
            <person name="Kuo R."/>
            <person name="Ohm R.A."/>
            <person name="Bhattacharya S.S."/>
            <person name="Shirouzu T."/>
            <person name="Yoshinaga Y."/>
            <person name="Martin F.M."/>
            <person name="Grigoriev I.V."/>
            <person name="Hibbett D.S."/>
        </authorList>
    </citation>
    <scope>NUCLEOTIDE SEQUENCE [LARGE SCALE GENOMIC DNA]</scope>
    <source>
        <strain evidence="3 4">CBS 109695</strain>
    </source>
</reference>
<organism evidence="3 4">
    <name type="scientific">Athelia psychrophila</name>
    <dbReference type="NCBI Taxonomy" id="1759441"/>
    <lineage>
        <taxon>Eukaryota</taxon>
        <taxon>Fungi</taxon>
        <taxon>Dikarya</taxon>
        <taxon>Basidiomycota</taxon>
        <taxon>Agaricomycotina</taxon>
        <taxon>Agaricomycetes</taxon>
        <taxon>Agaricomycetidae</taxon>
        <taxon>Atheliales</taxon>
        <taxon>Atheliaceae</taxon>
        <taxon>Athelia</taxon>
    </lineage>
</organism>
<dbReference type="Gene3D" id="2.60.40.640">
    <property type="match status" value="1"/>
</dbReference>
<evidence type="ECO:0000256" key="1">
    <source>
        <dbReference type="SAM" id="MobiDB-lite"/>
    </source>
</evidence>
<feature type="compositionally biased region" description="Polar residues" evidence="1">
    <location>
        <begin position="10"/>
        <end position="19"/>
    </location>
</feature>
<protein>
    <recommendedName>
        <fullName evidence="2">Arrestin-like N-terminal domain-containing protein</fullName>
    </recommendedName>
</protein>
<sequence length="440" mass="47684">MVAPLHDSALEQSSYTTPPLASERSEHTSSLENSQGRKWLILAVKSRSANAASLPLYYEKDVISGRVELDLDKPETIKGVIVSVKGCITVVGQNEEPFLNISHDVWNTTLGHPTDDKASPSKLQGKFSWPFRIDLPNAISLTGSGKGADTFSLPPSFSERASTTYIDYKITVKIKRPALKISQSLSINFGYMPVTKPSPIRPLRRQAYLEGTPLVGPEGDPEGWIVLPTYKYLGTLFDTRKAEVSCTLAIANPLTYSLASPIPVILTLSSTDTQALDVLAVPAAIRLHLARALTMGDNATSSNAALRSRSSIKSSSAMAAFWPSTDGEPKEDTRILEGEIDVKKSIKPPFVFPKFALRYSLELLPFDAPGFVFAGHPFNALISQPVSIVTASDADAVPHFYAPPGYVQPDVVDYNNTVGMLENGNQAFLQHHMNGLVGAS</sequence>
<gene>
    <name evidence="3" type="ORF">FIBSPDRAFT_775833</name>
</gene>
<keyword evidence="4" id="KW-1185">Reference proteome</keyword>
<dbReference type="AlphaFoldDB" id="A0A166UK44"/>
<dbReference type="OrthoDB" id="2333384at2759"/>
<dbReference type="InterPro" id="IPR014752">
    <property type="entry name" value="Arrestin-like_C"/>
</dbReference>
<name>A0A166UK44_9AGAM</name>
<proteinExistence type="predicted"/>
<dbReference type="EMBL" id="KV417488">
    <property type="protein sequence ID" value="KZP31768.1"/>
    <property type="molecule type" value="Genomic_DNA"/>
</dbReference>
<dbReference type="InterPro" id="IPR014756">
    <property type="entry name" value="Ig_E-set"/>
</dbReference>
<dbReference type="STRING" id="436010.A0A166UK44"/>
<evidence type="ECO:0000313" key="4">
    <source>
        <dbReference type="Proteomes" id="UP000076532"/>
    </source>
</evidence>